<proteinExistence type="inferred from homology"/>
<feature type="domain" description="Penicillin-binding protein transpeptidase" evidence="12">
    <location>
        <begin position="306"/>
        <end position="531"/>
    </location>
</feature>
<comment type="pathway">
    <text evidence="1">Cell wall biogenesis; peptidoglycan biosynthesis.</text>
</comment>
<comment type="caution">
    <text evidence="15">The sequence shown here is derived from an EMBL/GenBank/DDBJ whole genome shotgun (WGS) entry which is preliminary data.</text>
</comment>
<dbReference type="SUPFAM" id="SSF56601">
    <property type="entry name" value="beta-lactamase/transpeptidase-like"/>
    <property type="match status" value="1"/>
</dbReference>
<dbReference type="InterPro" id="IPR011815">
    <property type="entry name" value="PBP_1c"/>
</dbReference>
<dbReference type="Gene3D" id="1.10.3810.10">
    <property type="entry name" value="Biosynthetic peptidoglycan transglycosylase-like"/>
    <property type="match status" value="1"/>
</dbReference>
<feature type="domain" description="Glycosyl transferase family 51" evidence="13">
    <location>
        <begin position="61"/>
        <end position="229"/>
    </location>
</feature>
<keyword evidence="7" id="KW-0808">Transferase</keyword>
<evidence type="ECO:0000256" key="7">
    <source>
        <dbReference type="ARBA" id="ARBA00022679"/>
    </source>
</evidence>
<keyword evidence="5" id="KW-0645">Protease</keyword>
<keyword evidence="6" id="KW-0328">Glycosyltransferase</keyword>
<dbReference type="NCBIfam" id="TIGR02073">
    <property type="entry name" value="PBP_1c"/>
    <property type="match status" value="1"/>
</dbReference>
<keyword evidence="16" id="KW-1185">Reference proteome</keyword>
<evidence type="ECO:0000256" key="4">
    <source>
        <dbReference type="ARBA" id="ARBA00022645"/>
    </source>
</evidence>
<keyword evidence="8" id="KW-0378">Hydrolase</keyword>
<comment type="similarity">
    <text evidence="2">In the C-terminal section; belongs to the transpeptidase family.</text>
</comment>
<evidence type="ECO:0000259" key="14">
    <source>
        <dbReference type="Pfam" id="PF06832"/>
    </source>
</evidence>
<dbReference type="GO" id="GO:0004180">
    <property type="term" value="F:carboxypeptidase activity"/>
    <property type="evidence" value="ECO:0007669"/>
    <property type="project" value="UniProtKB-KW"/>
</dbReference>
<dbReference type="GO" id="GO:0006508">
    <property type="term" value="P:proteolysis"/>
    <property type="evidence" value="ECO:0007669"/>
    <property type="project" value="UniProtKB-KW"/>
</dbReference>
<evidence type="ECO:0000256" key="3">
    <source>
        <dbReference type="ARBA" id="ARBA00007739"/>
    </source>
</evidence>
<feature type="domain" description="Penicillin-binding C-terminal" evidence="14">
    <location>
        <begin position="619"/>
        <end position="701"/>
    </location>
</feature>
<evidence type="ECO:0000259" key="13">
    <source>
        <dbReference type="Pfam" id="PF00912"/>
    </source>
</evidence>
<dbReference type="Pfam" id="PF00912">
    <property type="entry name" value="Transgly"/>
    <property type="match status" value="1"/>
</dbReference>
<dbReference type="GO" id="GO:0008955">
    <property type="term" value="F:peptidoglycan glycosyltransferase activity"/>
    <property type="evidence" value="ECO:0007669"/>
    <property type="project" value="UniProtKB-EC"/>
</dbReference>
<dbReference type="Pfam" id="PF00905">
    <property type="entry name" value="Transpeptidase"/>
    <property type="match status" value="1"/>
</dbReference>
<dbReference type="InterPro" id="IPR012338">
    <property type="entry name" value="Beta-lactam/transpept-like"/>
</dbReference>
<gene>
    <name evidence="15" type="primary">pbpC</name>
    <name evidence="15" type="ORF">C0081_04365</name>
</gene>
<dbReference type="PANTHER" id="PTHR32282">
    <property type="entry name" value="BINDING PROTEIN TRANSPEPTIDASE, PUTATIVE-RELATED"/>
    <property type="match status" value="1"/>
</dbReference>
<dbReference type="Proteomes" id="UP000234881">
    <property type="component" value="Unassembled WGS sequence"/>
</dbReference>
<evidence type="ECO:0000256" key="9">
    <source>
        <dbReference type="ARBA" id="ARBA00023268"/>
    </source>
</evidence>
<dbReference type="InterPro" id="IPR001460">
    <property type="entry name" value="PCN-bd_Tpept"/>
</dbReference>
<accession>A0A2N5XVC3</accession>
<dbReference type="InterPro" id="IPR001264">
    <property type="entry name" value="Glyco_trans_51"/>
</dbReference>
<protein>
    <recommendedName>
        <fullName evidence="10">peptidoglycan glycosyltransferase</fullName>
        <ecNumber evidence="10">2.4.99.28</ecNumber>
    </recommendedName>
</protein>
<dbReference type="InterPro" id="IPR009647">
    <property type="entry name" value="PBP_C"/>
</dbReference>
<evidence type="ECO:0000256" key="8">
    <source>
        <dbReference type="ARBA" id="ARBA00022801"/>
    </source>
</evidence>
<reference evidence="15 16" key="1">
    <citation type="submission" date="2018-01" db="EMBL/GenBank/DDBJ databases">
        <title>The draft genome sequence of Cohaesibacter sp. H1304.</title>
        <authorList>
            <person name="Wang N.-N."/>
            <person name="Du Z.-J."/>
        </authorList>
    </citation>
    <scope>NUCLEOTIDE SEQUENCE [LARGE SCALE GENOMIC DNA]</scope>
    <source>
        <strain evidence="15 16">H1304</strain>
    </source>
</reference>
<dbReference type="EC" id="2.4.99.28" evidence="10"/>
<evidence type="ECO:0000256" key="5">
    <source>
        <dbReference type="ARBA" id="ARBA00022670"/>
    </source>
</evidence>
<keyword evidence="9" id="KW-0511">Multifunctional enzyme</keyword>
<evidence type="ECO:0000259" key="12">
    <source>
        <dbReference type="Pfam" id="PF00905"/>
    </source>
</evidence>
<evidence type="ECO:0000256" key="1">
    <source>
        <dbReference type="ARBA" id="ARBA00004752"/>
    </source>
</evidence>
<dbReference type="EMBL" id="PKUQ01000008">
    <property type="protein sequence ID" value="PLW78444.1"/>
    <property type="molecule type" value="Genomic_DNA"/>
</dbReference>
<evidence type="ECO:0000256" key="11">
    <source>
        <dbReference type="ARBA" id="ARBA00049902"/>
    </source>
</evidence>
<comment type="similarity">
    <text evidence="3">In the N-terminal section; belongs to the glycosyltransferase 51 family.</text>
</comment>
<evidence type="ECO:0000313" key="16">
    <source>
        <dbReference type="Proteomes" id="UP000234881"/>
    </source>
</evidence>
<dbReference type="InterPro" id="IPR023346">
    <property type="entry name" value="Lysozyme-like_dom_sf"/>
</dbReference>
<dbReference type="GO" id="GO:0009252">
    <property type="term" value="P:peptidoglycan biosynthetic process"/>
    <property type="evidence" value="ECO:0007669"/>
    <property type="project" value="UniProtKB-UniPathway"/>
</dbReference>
<evidence type="ECO:0000256" key="10">
    <source>
        <dbReference type="ARBA" id="ARBA00044770"/>
    </source>
</evidence>
<comment type="catalytic activity">
    <reaction evidence="11">
        <text>[GlcNAc-(1-&gt;4)-Mur2Ac(oyl-L-Ala-gamma-D-Glu-L-Lys-D-Ala-D-Ala)](n)-di-trans,octa-cis-undecaprenyl diphosphate + beta-D-GlcNAc-(1-&gt;4)-Mur2Ac(oyl-L-Ala-gamma-D-Glu-L-Lys-D-Ala-D-Ala)-di-trans,octa-cis-undecaprenyl diphosphate = [GlcNAc-(1-&gt;4)-Mur2Ac(oyl-L-Ala-gamma-D-Glu-L-Lys-D-Ala-D-Ala)](n+1)-di-trans,octa-cis-undecaprenyl diphosphate + di-trans,octa-cis-undecaprenyl diphosphate + H(+)</text>
        <dbReference type="Rhea" id="RHEA:23708"/>
        <dbReference type="Rhea" id="RHEA-COMP:9602"/>
        <dbReference type="Rhea" id="RHEA-COMP:9603"/>
        <dbReference type="ChEBI" id="CHEBI:15378"/>
        <dbReference type="ChEBI" id="CHEBI:58405"/>
        <dbReference type="ChEBI" id="CHEBI:60033"/>
        <dbReference type="ChEBI" id="CHEBI:78435"/>
        <dbReference type="EC" id="2.4.99.28"/>
    </reaction>
</comment>
<evidence type="ECO:0000256" key="2">
    <source>
        <dbReference type="ARBA" id="ARBA00007090"/>
    </source>
</evidence>
<organism evidence="15 16">
    <name type="scientific">Cohaesibacter celericrescens</name>
    <dbReference type="NCBI Taxonomy" id="2067669"/>
    <lineage>
        <taxon>Bacteria</taxon>
        <taxon>Pseudomonadati</taxon>
        <taxon>Pseudomonadota</taxon>
        <taxon>Alphaproteobacteria</taxon>
        <taxon>Hyphomicrobiales</taxon>
        <taxon>Cohaesibacteraceae</taxon>
    </lineage>
</organism>
<name>A0A2N5XVC3_9HYPH</name>
<evidence type="ECO:0000256" key="6">
    <source>
        <dbReference type="ARBA" id="ARBA00022676"/>
    </source>
</evidence>
<dbReference type="Pfam" id="PF06832">
    <property type="entry name" value="BiPBP_C"/>
    <property type="match status" value="1"/>
</dbReference>
<dbReference type="SUPFAM" id="SSF53955">
    <property type="entry name" value="Lysozyme-like"/>
    <property type="match status" value="1"/>
</dbReference>
<dbReference type="InterPro" id="IPR050396">
    <property type="entry name" value="Glycosyltr_51/Transpeptidase"/>
</dbReference>
<dbReference type="AlphaFoldDB" id="A0A2N5XVC3"/>
<sequence>MPKPLLGMVAALGLLFIVALGGGLGFVCFVKYSPPPLAMLDRLSVEVVDRDKALLRAYTTEAGRWRLAAHLDSIDDEFINILLAYEDKRFWQHGGIDAKAMVRAFWQLLSNGRIISGASTITMQLARLIEPRDKRTFAAKLLQMARALQLEARFSKREILTAYLTLAPYGGNLEGIRAASLAYFAKEPGDLTLSEAALLVALPQSPEARRPDLRPERALSARNNVLMRMANAGVIAKSEVARAASRPVSSLRHPMPQLAAHAADRLRKETPKARLHETTMLRAIQERMETVVKEATERLSPDLSIALVLADAKNGTILAEIGSPDYLSEARKGWVDMSRALRSPGSALKPFIYGLAFEEGLVRAETLITDRPINFGGYRPKNFDMDYQGEVSVRNALLLSLNVPAVALLDSVGPARLMERLERGGVTTQLPDDGDVGLAIGLGGLGISLKDLTQLYTSFVNGGRVVPLVDTVGIKDTKNKGGTARRPERRAPVLSDNAAWHIADILIAATPPEGASNLAIAYKTGTSYGYRDAWSVGFDGRHVLGVWVGKPDNSAVPGITGRTAAAPILFEAFAKSGLDIMPLSQPPLGTERQTLAELPPTMQRFKIEANWFQDPNLPEPAPKISYPPSGAQIEMGQTSQGQKLPVMLKLQDGRPPFRWLANGRVFETNANRRRVSWNPDGAGQSTLTVIDAAGRADSVSVFLRQP</sequence>
<evidence type="ECO:0000313" key="15">
    <source>
        <dbReference type="EMBL" id="PLW78444.1"/>
    </source>
</evidence>
<dbReference type="PANTHER" id="PTHR32282:SF15">
    <property type="entry name" value="PENICILLIN-BINDING PROTEIN 1C"/>
    <property type="match status" value="1"/>
</dbReference>
<dbReference type="UniPathway" id="UPA00219"/>
<keyword evidence="4" id="KW-0121">Carboxypeptidase</keyword>
<dbReference type="OrthoDB" id="9766909at2"/>
<dbReference type="GO" id="GO:0030288">
    <property type="term" value="C:outer membrane-bounded periplasmic space"/>
    <property type="evidence" value="ECO:0007669"/>
    <property type="project" value="TreeGrafter"/>
</dbReference>
<dbReference type="InterPro" id="IPR036950">
    <property type="entry name" value="PBP_transglycosylase"/>
</dbReference>
<dbReference type="Gene3D" id="3.40.710.10">
    <property type="entry name" value="DD-peptidase/beta-lactamase superfamily"/>
    <property type="match status" value="1"/>
</dbReference>
<dbReference type="GO" id="GO:0008658">
    <property type="term" value="F:penicillin binding"/>
    <property type="evidence" value="ECO:0007669"/>
    <property type="project" value="InterPro"/>
</dbReference>